<dbReference type="EMBL" id="KN817583">
    <property type="protein sequence ID" value="KJA18931.1"/>
    <property type="molecule type" value="Genomic_DNA"/>
</dbReference>
<keyword evidence="2" id="KW-1185">Reference proteome</keyword>
<dbReference type="OrthoDB" id="3184970at2759"/>
<accession>A0A0D2NQ77</accession>
<evidence type="ECO:0000313" key="1">
    <source>
        <dbReference type="EMBL" id="KJA18931.1"/>
    </source>
</evidence>
<proteinExistence type="predicted"/>
<dbReference type="AlphaFoldDB" id="A0A0D2NQ77"/>
<gene>
    <name evidence="1" type="ORF">HYPSUDRAFT_190438</name>
</gene>
<organism evidence="1 2">
    <name type="scientific">Hypholoma sublateritium (strain FD-334 SS-4)</name>
    <dbReference type="NCBI Taxonomy" id="945553"/>
    <lineage>
        <taxon>Eukaryota</taxon>
        <taxon>Fungi</taxon>
        <taxon>Dikarya</taxon>
        <taxon>Basidiomycota</taxon>
        <taxon>Agaricomycotina</taxon>
        <taxon>Agaricomycetes</taxon>
        <taxon>Agaricomycetidae</taxon>
        <taxon>Agaricales</taxon>
        <taxon>Agaricineae</taxon>
        <taxon>Strophariaceae</taxon>
        <taxon>Hypholoma</taxon>
    </lineage>
</organism>
<reference evidence="2" key="1">
    <citation type="submission" date="2014-04" db="EMBL/GenBank/DDBJ databases">
        <title>Evolutionary Origins and Diversification of the Mycorrhizal Mutualists.</title>
        <authorList>
            <consortium name="DOE Joint Genome Institute"/>
            <consortium name="Mycorrhizal Genomics Consortium"/>
            <person name="Kohler A."/>
            <person name="Kuo A."/>
            <person name="Nagy L.G."/>
            <person name="Floudas D."/>
            <person name="Copeland A."/>
            <person name="Barry K.W."/>
            <person name="Cichocki N."/>
            <person name="Veneault-Fourrey C."/>
            <person name="LaButti K."/>
            <person name="Lindquist E.A."/>
            <person name="Lipzen A."/>
            <person name="Lundell T."/>
            <person name="Morin E."/>
            <person name="Murat C."/>
            <person name="Riley R."/>
            <person name="Ohm R."/>
            <person name="Sun H."/>
            <person name="Tunlid A."/>
            <person name="Henrissat B."/>
            <person name="Grigoriev I.V."/>
            <person name="Hibbett D.S."/>
            <person name="Martin F."/>
        </authorList>
    </citation>
    <scope>NUCLEOTIDE SEQUENCE [LARGE SCALE GENOMIC DNA]</scope>
    <source>
        <strain evidence="2">FD-334 SS-4</strain>
    </source>
</reference>
<evidence type="ECO:0000313" key="2">
    <source>
        <dbReference type="Proteomes" id="UP000054270"/>
    </source>
</evidence>
<sequence>MEVNLFFSLAEAAEKYLVHGVMLTCITRMELTLHKTHPIQVLNHSGKHGYEYLANLAAPMTIPSPIREVVDGLKFPGLLSKWV</sequence>
<name>A0A0D2NQ77_HYPSF</name>
<protein>
    <submittedName>
        <fullName evidence="1">Uncharacterized protein</fullName>
    </submittedName>
</protein>
<dbReference type="Proteomes" id="UP000054270">
    <property type="component" value="Unassembled WGS sequence"/>
</dbReference>
<dbReference type="STRING" id="945553.A0A0D2NQ77"/>